<gene>
    <name evidence="1" type="ORF">WS70_21745</name>
</gene>
<organism evidence="1 2">
    <name type="scientific">Burkholderia mayonis</name>
    <dbReference type="NCBI Taxonomy" id="1385591"/>
    <lineage>
        <taxon>Bacteria</taxon>
        <taxon>Pseudomonadati</taxon>
        <taxon>Pseudomonadota</taxon>
        <taxon>Betaproteobacteria</taxon>
        <taxon>Burkholderiales</taxon>
        <taxon>Burkholderiaceae</taxon>
        <taxon>Burkholderia</taxon>
        <taxon>pseudomallei group</taxon>
    </lineage>
</organism>
<name>A0A1B4FLC7_9BURK</name>
<reference evidence="1 2" key="1">
    <citation type="submission" date="2015-12" db="EMBL/GenBank/DDBJ databases">
        <title>Diversity of Burkholderia near neighbor genomes.</title>
        <authorList>
            <person name="Sahl J."/>
            <person name="Wagner D."/>
            <person name="Keim P."/>
        </authorList>
    </citation>
    <scope>NUCLEOTIDE SEQUENCE [LARGE SCALE GENOMIC DNA]</scope>
    <source>
        <strain evidence="1 2">BDU6</strain>
    </source>
</reference>
<accession>A0A1B4FLC7</accession>
<dbReference type="RefSeq" id="WP_059472425.1">
    <property type="nucleotide sequence ID" value="NZ_CP013387.1"/>
</dbReference>
<protein>
    <recommendedName>
        <fullName evidence="3">DUF3156 family protein</fullName>
    </recommendedName>
</protein>
<dbReference type="EMBL" id="CP013387">
    <property type="protein sequence ID" value="AOJ04454.1"/>
    <property type="molecule type" value="Genomic_DNA"/>
</dbReference>
<dbReference type="KEGG" id="buu:WS70_21745"/>
<evidence type="ECO:0008006" key="3">
    <source>
        <dbReference type="Google" id="ProtNLM"/>
    </source>
</evidence>
<sequence>MSRRTLAIGSVAPAAGWRRWLAPGPVPGYRRGATLVRVAADLDAALSMPDNGAAARMMLSDGIALRAAERVDRQFLLHTVSVQLERTLAGPDANGSASIAPSGWVRRGPVAATVARGAGAHFAAHVATLLAMPALGAPLAALDLTYCEIVADGPRWMLRIVPFGGSEVVGRMPSFRRYLRLAGAQRDALRAAFAGFEAALARVSGD</sequence>
<dbReference type="InterPro" id="IPR021500">
    <property type="entry name" value="DUF3156"/>
</dbReference>
<dbReference type="Proteomes" id="UP000062519">
    <property type="component" value="Chromosome 2"/>
</dbReference>
<keyword evidence="2" id="KW-1185">Reference proteome</keyword>
<proteinExistence type="predicted"/>
<evidence type="ECO:0000313" key="2">
    <source>
        <dbReference type="Proteomes" id="UP000062519"/>
    </source>
</evidence>
<evidence type="ECO:0000313" key="1">
    <source>
        <dbReference type="EMBL" id="AOJ04454.1"/>
    </source>
</evidence>
<dbReference type="AlphaFoldDB" id="A0A1B4FLC7"/>
<dbReference type="Pfam" id="PF11354">
    <property type="entry name" value="DUF3156"/>
    <property type="match status" value="1"/>
</dbReference>